<sequence length="236" mass="25119">MSVLERLGSEAECVHEGFAASEWGDVEALNLIALEVVADAGVQIMPLSSGLEDALFEHDGQMTKREIRAVTLSTLAPRAGETLLDVGAGSGSIAIEWLLRHPANKAIAVERNPERAKRIIRNAQALGVPRLEVVVGEMPESVWALSVRPDVVFVGGGLAAEGMFPAMRTLVRPGGRIVANSVTLEGEQVLNAEYAQHGGMLTRIGVERLDSVGGLHAFRPAMRVTQYAVTVPDGVP</sequence>
<evidence type="ECO:0000256" key="2">
    <source>
        <dbReference type="ARBA" id="ARBA00022573"/>
    </source>
</evidence>
<keyword evidence="4" id="KW-0808">Transferase</keyword>
<evidence type="ECO:0000313" key="7">
    <source>
        <dbReference type="Proteomes" id="UP001062443"/>
    </source>
</evidence>
<accession>A0ABQ0QI59</accession>
<evidence type="ECO:0000256" key="5">
    <source>
        <dbReference type="ARBA" id="ARBA00022691"/>
    </source>
</evidence>
<dbReference type="SUPFAM" id="SSF53335">
    <property type="entry name" value="S-adenosyl-L-methionine-dependent methyltransferases"/>
    <property type="match status" value="1"/>
</dbReference>
<evidence type="ECO:0000256" key="1">
    <source>
        <dbReference type="ARBA" id="ARBA00004953"/>
    </source>
</evidence>
<organism evidence="6 7">
    <name type="scientific">Neokomagataea tanensis NBRC 106556</name>
    <dbReference type="NCBI Taxonomy" id="1223519"/>
    <lineage>
        <taxon>Bacteria</taxon>
        <taxon>Pseudomonadati</taxon>
        <taxon>Pseudomonadota</taxon>
        <taxon>Alphaproteobacteria</taxon>
        <taxon>Acetobacterales</taxon>
        <taxon>Acetobacteraceae</taxon>
        <taxon>Neokomagataea</taxon>
    </lineage>
</organism>
<dbReference type="Proteomes" id="UP001062443">
    <property type="component" value="Unassembled WGS sequence"/>
</dbReference>
<dbReference type="InterPro" id="IPR050714">
    <property type="entry name" value="Cobalamin_biosynth_MTase"/>
</dbReference>
<comment type="caution">
    <text evidence="6">The sequence shown here is derived from an EMBL/GenBank/DDBJ whole genome shotgun (WGS) entry which is preliminary data.</text>
</comment>
<keyword evidence="7" id="KW-1185">Reference proteome</keyword>
<dbReference type="PANTHER" id="PTHR43182:SF1">
    <property type="entry name" value="COBALT-PRECORRIN-7 C(5)-METHYLTRANSFERASE"/>
    <property type="match status" value="1"/>
</dbReference>
<keyword evidence="5" id="KW-0949">S-adenosyl-L-methionine</keyword>
<evidence type="ECO:0000256" key="3">
    <source>
        <dbReference type="ARBA" id="ARBA00022603"/>
    </source>
</evidence>
<evidence type="ECO:0000256" key="4">
    <source>
        <dbReference type="ARBA" id="ARBA00022679"/>
    </source>
</evidence>
<proteinExistence type="predicted"/>
<protein>
    <submittedName>
        <fullName evidence="6">Cobalamin biosynthesis protein precorrin-6Y C5,15-methyltransferase</fullName>
    </submittedName>
</protein>
<reference evidence="6" key="1">
    <citation type="submission" date="2013-04" db="EMBL/GenBank/DDBJ databases">
        <title>The genome sequencing project of 58 acetic acid bacteria.</title>
        <authorList>
            <person name="Okamoto-Kainuma A."/>
            <person name="Ishikawa M."/>
            <person name="Umino S."/>
            <person name="Koizumi Y."/>
            <person name="Shiwa Y."/>
            <person name="Yoshikawa H."/>
            <person name="Matsutani M."/>
            <person name="Matsushita K."/>
        </authorList>
    </citation>
    <scope>NUCLEOTIDE SEQUENCE</scope>
    <source>
        <strain evidence="6">NBRC 106556</strain>
    </source>
</reference>
<dbReference type="CDD" id="cd02440">
    <property type="entry name" value="AdoMet_MTases"/>
    <property type="match status" value="1"/>
</dbReference>
<gene>
    <name evidence="6" type="ORF">AA106556_0829</name>
</gene>
<dbReference type="NCBIfam" id="TIGR02469">
    <property type="entry name" value="CbiT"/>
    <property type="match status" value="1"/>
</dbReference>
<keyword evidence="3" id="KW-0489">Methyltransferase</keyword>
<dbReference type="Pfam" id="PF03602">
    <property type="entry name" value="Cons_hypoth95"/>
    <property type="match status" value="1"/>
</dbReference>
<dbReference type="PANTHER" id="PTHR43182">
    <property type="entry name" value="COBALT-PRECORRIN-6B C(15)-METHYLTRANSFERASE (DECARBOXYLATING)"/>
    <property type="match status" value="1"/>
</dbReference>
<dbReference type="Gene3D" id="3.40.50.150">
    <property type="entry name" value="Vaccinia Virus protein VP39"/>
    <property type="match status" value="1"/>
</dbReference>
<name>A0ABQ0QI59_9PROT</name>
<keyword evidence="2" id="KW-0169">Cobalamin biosynthesis</keyword>
<evidence type="ECO:0000313" key="6">
    <source>
        <dbReference type="EMBL" id="GBR45612.1"/>
    </source>
</evidence>
<dbReference type="InterPro" id="IPR029063">
    <property type="entry name" value="SAM-dependent_MTases_sf"/>
</dbReference>
<dbReference type="InterPro" id="IPR014008">
    <property type="entry name" value="Cbl_synth_MTase_CbiT"/>
</dbReference>
<dbReference type="EMBL" id="BAQB01000008">
    <property type="protein sequence ID" value="GBR45612.1"/>
    <property type="molecule type" value="Genomic_DNA"/>
</dbReference>
<comment type="pathway">
    <text evidence="1">Cofactor biosynthesis; adenosylcobalamin biosynthesis.</text>
</comment>